<feature type="non-terminal residue" evidence="6">
    <location>
        <position position="191"/>
    </location>
</feature>
<comment type="subcellular location">
    <subcellularLocation>
        <location evidence="1">Cytoplasm</location>
        <location evidence="1">Cytoskeleton</location>
        <location evidence="1">Cilium basal body</location>
    </subcellularLocation>
</comment>
<dbReference type="GO" id="GO:0060271">
    <property type="term" value="P:cilium assembly"/>
    <property type="evidence" value="ECO:0007669"/>
    <property type="project" value="TreeGrafter"/>
</dbReference>
<dbReference type="PANTHER" id="PTHR12968:SF4">
    <property type="entry name" value="TECTONIC-LIKE COMPLEX MEMBER MKS1"/>
    <property type="match status" value="1"/>
</dbReference>
<evidence type="ECO:0000256" key="5">
    <source>
        <dbReference type="ARBA" id="ARBA00023273"/>
    </source>
</evidence>
<dbReference type="PANTHER" id="PTHR12968">
    <property type="entry name" value="B9 DOMAIN-CONTAINING"/>
    <property type="match status" value="1"/>
</dbReference>
<dbReference type="AlphaFoldDB" id="A0A177ATS4"/>
<dbReference type="Proteomes" id="UP000078046">
    <property type="component" value="Unassembled WGS sequence"/>
</dbReference>
<evidence type="ECO:0000313" key="6">
    <source>
        <dbReference type="EMBL" id="OAF64634.1"/>
    </source>
</evidence>
<comment type="caution">
    <text evidence="6">The sequence shown here is derived from an EMBL/GenBank/DDBJ whole genome shotgun (WGS) entry which is preliminary data.</text>
</comment>
<dbReference type="InterPro" id="IPR010796">
    <property type="entry name" value="C2_B9-type_dom"/>
</dbReference>
<reference evidence="6 7" key="1">
    <citation type="submission" date="2016-04" db="EMBL/GenBank/DDBJ databases">
        <title>The genome of Intoshia linei affirms orthonectids as highly simplified spiralians.</title>
        <authorList>
            <person name="Mikhailov K.V."/>
            <person name="Slusarev G.S."/>
            <person name="Nikitin M.A."/>
            <person name="Logacheva M.D."/>
            <person name="Penin A."/>
            <person name="Aleoshin V."/>
            <person name="Panchin Y.V."/>
        </authorList>
    </citation>
    <scope>NUCLEOTIDE SEQUENCE [LARGE SCALE GENOMIC DNA]</scope>
    <source>
        <strain evidence="6">Intl2013</strain>
        <tissue evidence="6">Whole animal</tissue>
    </source>
</reference>
<evidence type="ECO:0000313" key="7">
    <source>
        <dbReference type="Proteomes" id="UP000078046"/>
    </source>
</evidence>
<protein>
    <submittedName>
        <fullName evidence="6">Uncharacterized protein</fullName>
    </submittedName>
</protein>
<dbReference type="Pfam" id="PF07162">
    <property type="entry name" value="B9-C2"/>
    <property type="match status" value="1"/>
</dbReference>
<name>A0A177ATS4_9BILA</name>
<gene>
    <name evidence="6" type="ORF">A3Q56_07656</name>
</gene>
<keyword evidence="7" id="KW-1185">Reference proteome</keyword>
<keyword evidence="3" id="KW-0970">Cilium biogenesis/degradation</keyword>
<evidence type="ECO:0000256" key="2">
    <source>
        <dbReference type="ARBA" id="ARBA00022490"/>
    </source>
</evidence>
<dbReference type="OrthoDB" id="10263520at2759"/>
<keyword evidence="5" id="KW-0966">Cell projection</keyword>
<keyword evidence="2" id="KW-0963">Cytoplasm</keyword>
<keyword evidence="4" id="KW-0206">Cytoskeleton</keyword>
<evidence type="ECO:0000256" key="4">
    <source>
        <dbReference type="ARBA" id="ARBA00023212"/>
    </source>
</evidence>
<accession>A0A177ATS4</accession>
<dbReference type="PROSITE" id="PS51381">
    <property type="entry name" value="C2_B9"/>
    <property type="match status" value="1"/>
</dbReference>
<dbReference type="GO" id="GO:0036038">
    <property type="term" value="C:MKS complex"/>
    <property type="evidence" value="ECO:0007669"/>
    <property type="project" value="TreeGrafter"/>
</dbReference>
<evidence type="ECO:0000256" key="3">
    <source>
        <dbReference type="ARBA" id="ARBA00022794"/>
    </source>
</evidence>
<proteinExistence type="predicted"/>
<evidence type="ECO:0000256" key="1">
    <source>
        <dbReference type="ARBA" id="ARBA00004120"/>
    </source>
</evidence>
<dbReference type="EMBL" id="LWCA01001707">
    <property type="protein sequence ID" value="OAF64634.1"/>
    <property type="molecule type" value="Genomic_DNA"/>
</dbReference>
<sequence length="191" mass="22661">MKKNNLALLKNFEYEDLYIEYFLEIPKDWKMNDTNQKVSGISQICKTKAIENGNFVDNIAYIQMPFNFDLLYNNCYEEDFSIPWPNLYVKVSSYDDYNRYRIEGYSYTRIPDKGGFYKRKLNCWRPLSNTNERFNKIKRFFVGGGLELNNITQAHPQIFQTENGKKTSRLGFNVLTTGSVDIKFNCMFQSW</sequence>
<organism evidence="6 7">
    <name type="scientific">Intoshia linei</name>
    <dbReference type="NCBI Taxonomy" id="1819745"/>
    <lineage>
        <taxon>Eukaryota</taxon>
        <taxon>Metazoa</taxon>
        <taxon>Spiralia</taxon>
        <taxon>Lophotrochozoa</taxon>
        <taxon>Mesozoa</taxon>
        <taxon>Orthonectida</taxon>
        <taxon>Rhopaluridae</taxon>
        <taxon>Intoshia</taxon>
    </lineage>
</organism>